<keyword evidence="7 9" id="KW-0560">Oxidoreductase</keyword>
<dbReference type="GO" id="GO:0016627">
    <property type="term" value="F:oxidoreductase activity, acting on the CH-CH group of donors"/>
    <property type="evidence" value="ECO:0007669"/>
    <property type="project" value="UniProtKB-ARBA"/>
</dbReference>
<dbReference type="PANTHER" id="PTHR43734:SF3">
    <property type="entry name" value="B-CAROTENE KETOLASE"/>
    <property type="match status" value="1"/>
</dbReference>
<evidence type="ECO:0000256" key="8">
    <source>
        <dbReference type="ARBA" id="ARBA00031986"/>
    </source>
</evidence>
<evidence type="ECO:0000313" key="11">
    <source>
        <dbReference type="EMBL" id="RVT50798.1"/>
    </source>
</evidence>
<evidence type="ECO:0000256" key="5">
    <source>
        <dbReference type="ARBA" id="ARBA00022746"/>
    </source>
</evidence>
<evidence type="ECO:0000256" key="4">
    <source>
        <dbReference type="ARBA" id="ARBA00022630"/>
    </source>
</evidence>
<evidence type="ECO:0000256" key="2">
    <source>
        <dbReference type="ARBA" id="ARBA00004829"/>
    </source>
</evidence>
<accession>A0A3S2UP93</accession>
<dbReference type="FunFam" id="3.50.50.60:FF:000378">
    <property type="entry name" value="Phytoene desaturase"/>
    <property type="match status" value="1"/>
</dbReference>
<evidence type="ECO:0000256" key="6">
    <source>
        <dbReference type="ARBA" id="ARBA00022827"/>
    </source>
</evidence>
<dbReference type="NCBIfam" id="TIGR02734">
    <property type="entry name" value="crtI_fam"/>
    <property type="match status" value="1"/>
</dbReference>
<organism evidence="11 12">
    <name type="scientific">Rubrivivax albus</name>
    <dbReference type="NCBI Taxonomy" id="2499835"/>
    <lineage>
        <taxon>Bacteria</taxon>
        <taxon>Pseudomonadati</taxon>
        <taxon>Pseudomonadota</taxon>
        <taxon>Betaproteobacteria</taxon>
        <taxon>Burkholderiales</taxon>
        <taxon>Sphaerotilaceae</taxon>
        <taxon>Rubrivivax</taxon>
    </lineage>
</organism>
<dbReference type="PANTHER" id="PTHR43734">
    <property type="entry name" value="PHYTOENE DESATURASE"/>
    <property type="match status" value="1"/>
</dbReference>
<evidence type="ECO:0000256" key="3">
    <source>
        <dbReference type="ARBA" id="ARBA00006046"/>
    </source>
</evidence>
<feature type="domain" description="Amine oxidase" evidence="10">
    <location>
        <begin position="31"/>
        <end position="499"/>
    </location>
</feature>
<dbReference type="AlphaFoldDB" id="A0A3S2UP93"/>
<name>A0A3S2UP93_9BURK</name>
<dbReference type="PROSITE" id="PS00982">
    <property type="entry name" value="PHYTOENE_DH"/>
    <property type="match status" value="1"/>
</dbReference>
<evidence type="ECO:0000256" key="1">
    <source>
        <dbReference type="ARBA" id="ARBA00001974"/>
    </source>
</evidence>
<dbReference type="InterPro" id="IPR008150">
    <property type="entry name" value="Phytoene_DH_bac_CS"/>
</dbReference>
<evidence type="ECO:0000256" key="9">
    <source>
        <dbReference type="RuleBase" id="RU362075"/>
    </source>
</evidence>
<comment type="pathway">
    <text evidence="2 9">Carotenoid biosynthesis.</text>
</comment>
<comment type="cofactor">
    <cofactor evidence="1">
        <name>FAD</name>
        <dbReference type="ChEBI" id="CHEBI:57692"/>
    </cofactor>
</comment>
<gene>
    <name evidence="11" type="ORF">ENE75_13350</name>
</gene>
<reference evidence="11 12" key="1">
    <citation type="submission" date="2019-01" db="EMBL/GenBank/DDBJ databases">
        <authorList>
            <person name="Chen W.-M."/>
        </authorList>
    </citation>
    <scope>NUCLEOTIDE SEQUENCE [LARGE SCALE GENOMIC DNA]</scope>
    <source>
        <strain evidence="11 12">ICH-3</strain>
    </source>
</reference>
<keyword evidence="6" id="KW-0274">FAD</keyword>
<protein>
    <recommendedName>
        <fullName evidence="8">Phytoene dehydrogenase</fullName>
    </recommendedName>
</protein>
<sequence>MPIDLSTGTALPPQPVPDDAPRAIVIGSGFGGLAAALRLSCLGWRVEVLEKLDQPGGRAGVWRQDGFTFDAGPTIITAPFMLEELWAMAGRRLADDVELRPMEPFYRIRFDDGSHLDYSGDPARMRAEIARLSPGDLPGYDAFVKESDLCYRLGFEKLGSIAYDTLGDLLRASPQLFRMRGWRSIHQMVAGHLRDPRLRIALSFHPLLIGGNPFAVTCIYSLINTLERRYGVHWAMGGTGALVRGLVNLLASRGVPVRCNAEVQEITVDGGRASGVRLASGERRHAEIVVSNADTAWTYRHLVAPTHRRHWTDQRVDKARYSMSLFVWYFGTRRRFDDVPHHMMLLGPRYKGLLDDIFRRHHLAEDFSLYLHRPSATDPSVAPPGHDAFYVLSPVPHLDSGTDWATQAEPYRQAIQRRLEETVLPGLGAEIVSSRITTPQDFHDRLLSFKGAAFGMEPLLLQSAWFRPHNRSEDLPGLYLVGAGTHPGAGVPGVLMSAKALESVLPSVKETRRAS</sequence>
<keyword evidence="12" id="KW-1185">Reference proteome</keyword>
<dbReference type="SUPFAM" id="SSF51905">
    <property type="entry name" value="FAD/NAD(P)-binding domain"/>
    <property type="match status" value="1"/>
</dbReference>
<evidence type="ECO:0000256" key="7">
    <source>
        <dbReference type="ARBA" id="ARBA00023002"/>
    </source>
</evidence>
<evidence type="ECO:0000259" key="10">
    <source>
        <dbReference type="Pfam" id="PF01593"/>
    </source>
</evidence>
<comment type="caution">
    <text evidence="11">The sequence shown here is derived from an EMBL/GenBank/DDBJ whole genome shotgun (WGS) entry which is preliminary data.</text>
</comment>
<dbReference type="GO" id="GO:0016117">
    <property type="term" value="P:carotenoid biosynthetic process"/>
    <property type="evidence" value="ECO:0007669"/>
    <property type="project" value="UniProtKB-KW"/>
</dbReference>
<dbReference type="InterPro" id="IPR036188">
    <property type="entry name" value="FAD/NAD-bd_sf"/>
</dbReference>
<keyword evidence="5 9" id="KW-0125">Carotenoid biosynthesis</keyword>
<dbReference type="Pfam" id="PF01593">
    <property type="entry name" value="Amino_oxidase"/>
    <property type="match status" value="1"/>
</dbReference>
<dbReference type="OrthoDB" id="9774675at2"/>
<dbReference type="Gene3D" id="3.50.50.60">
    <property type="entry name" value="FAD/NAD(P)-binding domain"/>
    <property type="match status" value="2"/>
</dbReference>
<dbReference type="InterPro" id="IPR002937">
    <property type="entry name" value="Amino_oxidase"/>
</dbReference>
<comment type="similarity">
    <text evidence="3 9">Belongs to the carotenoid/retinoid oxidoreductase family.</text>
</comment>
<proteinExistence type="inferred from homology"/>
<evidence type="ECO:0000313" key="12">
    <source>
        <dbReference type="Proteomes" id="UP000288178"/>
    </source>
</evidence>
<keyword evidence="4" id="KW-0285">Flavoprotein</keyword>
<dbReference type="Proteomes" id="UP000288178">
    <property type="component" value="Unassembled WGS sequence"/>
</dbReference>
<dbReference type="EMBL" id="SACT01000004">
    <property type="protein sequence ID" value="RVT50798.1"/>
    <property type="molecule type" value="Genomic_DNA"/>
</dbReference>
<dbReference type="InterPro" id="IPR014105">
    <property type="entry name" value="Carotenoid/retinoid_OxRdtase"/>
</dbReference>